<evidence type="ECO:0000256" key="3">
    <source>
        <dbReference type="ARBA" id="ARBA00022840"/>
    </source>
</evidence>
<dbReference type="EC" id="3.6.4.12" evidence="6"/>
<dbReference type="InterPro" id="IPR006555">
    <property type="entry name" value="ATP-dep_Helicase_C"/>
</dbReference>
<dbReference type="Pfam" id="PF13307">
    <property type="entry name" value="Helicase_C_2"/>
    <property type="match status" value="1"/>
</dbReference>
<dbReference type="GO" id="GO:0016818">
    <property type="term" value="F:hydrolase activity, acting on acid anhydrides, in phosphorus-containing anhydrides"/>
    <property type="evidence" value="ECO:0007669"/>
    <property type="project" value="InterPro"/>
</dbReference>
<dbReference type="RefSeq" id="WP_126979319.1">
    <property type="nucleotide sequence ID" value="NZ_PQSP01000002.1"/>
</dbReference>
<dbReference type="EMBL" id="PQSP01000002">
    <property type="protein sequence ID" value="RUS67354.1"/>
    <property type="molecule type" value="Genomic_DNA"/>
</dbReference>
<evidence type="ECO:0000256" key="4">
    <source>
        <dbReference type="ARBA" id="ARBA00038058"/>
    </source>
</evidence>
<sequence length="666" mass="73930">MNSPQEHSSEFEHAIARAFATGGVLQQADPHFLSRELQTEFAQAVGQAITQRSQLVVEAGTGTGKTFAYLVPVLLSGRKTLISTATKGLQDQLFWRDLPHVRKALQLPLKTALLKGRNNYLCLHRIHVAQHEQHTLTPYEQRDLTRVILWAQGTRTGDLAEMSGLGERSGVIPLVTSNRENCLGSDCQYYRQCHLMLARREAMGADVIVVNHHLFFADLAVRESGVAELLPTVDVVVFDEAHQLNETGLQFLGVTWSTSQMLDFSRDMLAAGLMYARGLQNWAQLRDECEQAVRELKLTCRKLPMNARMAWEKTVPQQIDAQEWELALAKASACLLQVKQALEKVTETSPDLARLYERAQSLQQRLDNFNHPKAAQMVRWIEAGASLRLIESPLDIAQAMQERCFQGAQSWIFTSATLGADEQLSWFTRQVGIEHADIRRFNSPFDYAQQAALFVPRSFPKPNEAEHLEAVAGLAAQLVAKLGGRSFVLTTTLRALRIIGEALKQQFETQGLDIQVLVQGTRPKRELLELFRNTAASSVLVGSQSFWEGIDVAGEDLQLVMIDKLPFPPPNDPLIQARCERVESEGGSAFAEISIPEAAVALKQGAGRLIRRETDQGLLVVCDPRLVTMGYGRRLLAALPPMRRLGSVDEALAYAENLAAGKQGGE</sequence>
<dbReference type="InterPro" id="IPR027417">
    <property type="entry name" value="P-loop_NTPase"/>
</dbReference>
<dbReference type="InterPro" id="IPR045028">
    <property type="entry name" value="DinG/Rad3-like"/>
</dbReference>
<accession>A0A433SFE4</accession>
<keyword evidence="2 6" id="KW-0378">Hydrolase</keyword>
<dbReference type="SMART" id="SM00491">
    <property type="entry name" value="HELICc2"/>
    <property type="match status" value="1"/>
</dbReference>
<dbReference type="PANTHER" id="PTHR11472">
    <property type="entry name" value="DNA REPAIR DEAD HELICASE RAD3/XP-D SUBFAMILY MEMBER"/>
    <property type="match status" value="1"/>
</dbReference>
<dbReference type="InterPro" id="IPR011545">
    <property type="entry name" value="DEAD/DEAH_box_helicase_dom"/>
</dbReference>
<evidence type="ECO:0000313" key="6">
    <source>
        <dbReference type="EMBL" id="RUS67354.1"/>
    </source>
</evidence>
<dbReference type="InterPro" id="IPR014013">
    <property type="entry name" value="Helic_SF1/SF2_ATP-bd_DinG/Rad3"/>
</dbReference>
<comment type="caution">
    <text evidence="6">The sequence shown here is derived from an EMBL/GenBank/DDBJ whole genome shotgun (WGS) entry which is preliminary data.</text>
</comment>
<proteinExistence type="inferred from homology"/>
<dbReference type="OrthoDB" id="9805194at2"/>
<gene>
    <name evidence="6" type="primary">dinG</name>
    <name evidence="6" type="ORF">CUZ56_01299</name>
</gene>
<feature type="domain" description="Helicase ATP-binding" evidence="5">
    <location>
        <begin position="24"/>
        <end position="289"/>
    </location>
</feature>
<organism evidence="6 7">
    <name type="scientific">Saezia sanguinis</name>
    <dbReference type="NCBI Taxonomy" id="1965230"/>
    <lineage>
        <taxon>Bacteria</taxon>
        <taxon>Pseudomonadati</taxon>
        <taxon>Pseudomonadota</taxon>
        <taxon>Betaproteobacteria</taxon>
        <taxon>Burkholderiales</taxon>
        <taxon>Saeziaceae</taxon>
        <taxon>Saezia</taxon>
    </lineage>
</organism>
<dbReference type="AlphaFoldDB" id="A0A433SFE4"/>
<reference evidence="6 7" key="1">
    <citation type="submission" date="2018-01" db="EMBL/GenBank/DDBJ databases">
        <title>Saezia sanguinis gen. nov., sp. nov., in the order Burkholderiales isolated from human blood.</title>
        <authorList>
            <person name="Medina-Pascual M.J."/>
            <person name="Valdezate S."/>
            <person name="Monzon S."/>
            <person name="Cuesta I."/>
            <person name="Carrasco G."/>
            <person name="Villalon P."/>
            <person name="Saez-Nieto J.A."/>
        </authorList>
    </citation>
    <scope>NUCLEOTIDE SEQUENCE [LARGE SCALE GENOMIC DNA]</scope>
    <source>
        <strain evidence="6 7">CNM695-12</strain>
    </source>
</reference>
<dbReference type="GO" id="GO:0003676">
    <property type="term" value="F:nucleic acid binding"/>
    <property type="evidence" value="ECO:0007669"/>
    <property type="project" value="InterPro"/>
</dbReference>
<evidence type="ECO:0000313" key="7">
    <source>
        <dbReference type="Proteomes" id="UP000286947"/>
    </source>
</evidence>
<evidence type="ECO:0000256" key="1">
    <source>
        <dbReference type="ARBA" id="ARBA00022741"/>
    </source>
</evidence>
<evidence type="ECO:0000256" key="2">
    <source>
        <dbReference type="ARBA" id="ARBA00022801"/>
    </source>
</evidence>
<dbReference type="GO" id="GO:0006281">
    <property type="term" value="P:DNA repair"/>
    <property type="evidence" value="ECO:0007669"/>
    <property type="project" value="TreeGrafter"/>
</dbReference>
<evidence type="ECO:0000259" key="5">
    <source>
        <dbReference type="PROSITE" id="PS51193"/>
    </source>
</evidence>
<keyword evidence="3" id="KW-0067">ATP-binding</keyword>
<dbReference type="Pfam" id="PF00270">
    <property type="entry name" value="DEAD"/>
    <property type="match status" value="1"/>
</dbReference>
<comment type="similarity">
    <text evidence="4">Belongs to the helicase family. DinG subfamily.</text>
</comment>
<dbReference type="PROSITE" id="PS51193">
    <property type="entry name" value="HELICASE_ATP_BIND_2"/>
    <property type="match status" value="1"/>
</dbReference>
<dbReference type="GO" id="GO:0005524">
    <property type="term" value="F:ATP binding"/>
    <property type="evidence" value="ECO:0007669"/>
    <property type="project" value="UniProtKB-KW"/>
</dbReference>
<dbReference type="GO" id="GO:0003678">
    <property type="term" value="F:DNA helicase activity"/>
    <property type="evidence" value="ECO:0007669"/>
    <property type="project" value="UniProtKB-EC"/>
</dbReference>
<dbReference type="Proteomes" id="UP000286947">
    <property type="component" value="Unassembled WGS sequence"/>
</dbReference>
<protein>
    <submittedName>
        <fullName evidence="6">Putative ATP-dependent helicase DinG</fullName>
        <ecNumber evidence="6">3.6.4.12</ecNumber>
    </submittedName>
</protein>
<dbReference type="SUPFAM" id="SSF52540">
    <property type="entry name" value="P-loop containing nucleoside triphosphate hydrolases"/>
    <property type="match status" value="2"/>
</dbReference>
<dbReference type="PANTHER" id="PTHR11472:SF34">
    <property type="entry name" value="REGULATOR OF TELOMERE ELONGATION HELICASE 1"/>
    <property type="match status" value="1"/>
</dbReference>
<keyword evidence="6" id="KW-0347">Helicase</keyword>
<keyword evidence="7" id="KW-1185">Reference proteome</keyword>
<dbReference type="Gene3D" id="3.40.50.300">
    <property type="entry name" value="P-loop containing nucleotide triphosphate hydrolases"/>
    <property type="match status" value="2"/>
</dbReference>
<keyword evidence="1" id="KW-0547">Nucleotide-binding</keyword>
<name>A0A433SFE4_9BURK</name>